<dbReference type="InterPro" id="IPR005625">
    <property type="entry name" value="PepSY-ass_TM"/>
</dbReference>
<sequence>MHKTIWFKIHWILGITAGIVLFVVGVTGATLSFEKEITRFINQDSFYVTASTEPKLSSKELLEKFQANNPKAKINSISVSTDPEDSVVLNIAGEGEDARRGISKYLNPYTAEVLPDIVGKDFFSLMLRLHRWLAFPQDIREVGKQTVAISTIALIIIVISGLIIYWGRVKRAFFKSFTFTTKHHGRAFLSTMHSAIGMWVIPFYLLAALTGLFWSYQWYSTLLYNIAGVEKTQRNNTPPQAQPTQENQAEGQKPQREGGERTQGQKPQKQDGQMPEGQKPQRQSDNNSSAKFDELQKAVDMFNVFVQRNYYTFTVKLPPKGTLYSFSYLDDKSNHFRESNTLELDINSWQLTKHDRFEDKPLNEQLIRSMLPLHTGEYFGIIGQVGMFLASALMALFTITGFMLYINRHKKKKKKEIKE</sequence>
<feature type="compositionally biased region" description="Polar residues" evidence="1">
    <location>
        <begin position="234"/>
        <end position="250"/>
    </location>
</feature>
<dbReference type="EC" id="1.8.1.2" evidence="3"/>
<keyword evidence="2" id="KW-1133">Transmembrane helix</keyword>
<dbReference type="PANTHER" id="PTHR34219">
    <property type="entry name" value="IRON-REGULATED INNER MEMBRANE PROTEIN-RELATED"/>
    <property type="match status" value="1"/>
</dbReference>
<feature type="region of interest" description="Disordered" evidence="1">
    <location>
        <begin position="234"/>
        <end position="289"/>
    </location>
</feature>
<evidence type="ECO:0000256" key="2">
    <source>
        <dbReference type="SAM" id="Phobius"/>
    </source>
</evidence>
<keyword evidence="2" id="KW-0472">Membrane</keyword>
<dbReference type="RefSeq" id="WP_118885584.1">
    <property type="nucleotide sequence ID" value="NZ_CP032100.1"/>
</dbReference>
<keyword evidence="4" id="KW-1185">Reference proteome</keyword>
<reference evidence="3 4" key="1">
    <citation type="submission" date="2018-08" db="EMBL/GenBank/DDBJ databases">
        <title>Complete genome of the Arcobacter suis type strain LMG 26152.</title>
        <authorList>
            <person name="Miller W.G."/>
            <person name="Yee E."/>
            <person name="Bono J.L."/>
        </authorList>
    </citation>
    <scope>NUCLEOTIDE SEQUENCE [LARGE SCALE GENOMIC DNA]</scope>
    <source>
        <strain evidence="3 4">CECT 7833</strain>
    </source>
</reference>
<dbReference type="EMBL" id="CP032100">
    <property type="protein sequence ID" value="AXX89026.1"/>
    <property type="molecule type" value="Genomic_DNA"/>
</dbReference>
<evidence type="ECO:0000256" key="1">
    <source>
        <dbReference type="SAM" id="MobiDB-lite"/>
    </source>
</evidence>
<feature type="transmembrane region" description="Helical" evidence="2">
    <location>
        <begin position="378"/>
        <end position="406"/>
    </location>
</feature>
<feature type="compositionally biased region" description="Polar residues" evidence="1">
    <location>
        <begin position="280"/>
        <end position="289"/>
    </location>
</feature>
<feature type="transmembrane region" description="Helical" evidence="2">
    <location>
        <begin position="12"/>
        <end position="33"/>
    </location>
</feature>
<keyword evidence="3" id="KW-0560">Oxidoreductase</keyword>
<proteinExistence type="predicted"/>
<evidence type="ECO:0000313" key="4">
    <source>
        <dbReference type="Proteomes" id="UP000263040"/>
    </source>
</evidence>
<dbReference type="PANTHER" id="PTHR34219:SF3">
    <property type="entry name" value="BLL7967 PROTEIN"/>
    <property type="match status" value="1"/>
</dbReference>
<name>A0AAD0WPU4_9BACT</name>
<organism evidence="3 4">
    <name type="scientific">Arcobacter suis CECT 7833</name>
    <dbReference type="NCBI Taxonomy" id="663365"/>
    <lineage>
        <taxon>Bacteria</taxon>
        <taxon>Pseudomonadati</taxon>
        <taxon>Campylobacterota</taxon>
        <taxon>Epsilonproteobacteria</taxon>
        <taxon>Campylobacterales</taxon>
        <taxon>Arcobacteraceae</taxon>
        <taxon>Arcobacter</taxon>
    </lineage>
</organism>
<feature type="compositionally biased region" description="Polar residues" evidence="1">
    <location>
        <begin position="262"/>
        <end position="271"/>
    </location>
</feature>
<feature type="transmembrane region" description="Helical" evidence="2">
    <location>
        <begin position="187"/>
        <end position="214"/>
    </location>
</feature>
<dbReference type="Pfam" id="PF03929">
    <property type="entry name" value="PepSY_TM"/>
    <property type="match status" value="1"/>
</dbReference>
<dbReference type="Proteomes" id="UP000263040">
    <property type="component" value="Chromosome"/>
</dbReference>
<dbReference type="GO" id="GO:0004783">
    <property type="term" value="F:sulfite reductase (NADPH) activity"/>
    <property type="evidence" value="ECO:0007669"/>
    <property type="project" value="UniProtKB-EC"/>
</dbReference>
<feature type="transmembrane region" description="Helical" evidence="2">
    <location>
        <begin position="147"/>
        <end position="166"/>
    </location>
</feature>
<dbReference type="KEGG" id="asui:ASUIS_0520"/>
<gene>
    <name evidence="3" type="primary">cysJ</name>
    <name evidence="3" type="ORF">ASUIS_0520</name>
</gene>
<protein>
    <submittedName>
        <fullName evidence="3">Sulfite reductase, flavoprotein component</fullName>
        <ecNumber evidence="3">1.8.1.2</ecNumber>
    </submittedName>
</protein>
<evidence type="ECO:0000313" key="3">
    <source>
        <dbReference type="EMBL" id="AXX89026.1"/>
    </source>
</evidence>
<dbReference type="AlphaFoldDB" id="A0AAD0WPU4"/>
<accession>A0AAD0WPU4</accession>
<keyword evidence="2" id="KW-0812">Transmembrane</keyword>